<name>A0A8T0QF46_PANVG</name>
<reference evidence="3" key="1">
    <citation type="submission" date="2020-05" db="EMBL/GenBank/DDBJ databases">
        <title>WGS assembly of Panicum virgatum.</title>
        <authorList>
            <person name="Lovell J.T."/>
            <person name="Jenkins J."/>
            <person name="Shu S."/>
            <person name="Juenger T.E."/>
            <person name="Schmutz J."/>
        </authorList>
    </citation>
    <scope>NUCLEOTIDE SEQUENCE</scope>
    <source>
        <strain evidence="3">AP13</strain>
    </source>
</reference>
<dbReference type="SUPFAM" id="SSF51735">
    <property type="entry name" value="NAD(P)-binding Rossmann-fold domains"/>
    <property type="match status" value="1"/>
</dbReference>
<accession>A0A8T0QF46</accession>
<dbReference type="Gene3D" id="3.90.25.10">
    <property type="entry name" value="UDP-galactose 4-epimerase, domain 1"/>
    <property type="match status" value="1"/>
</dbReference>
<evidence type="ECO:0000256" key="1">
    <source>
        <dbReference type="ARBA" id="ARBA00007637"/>
    </source>
</evidence>
<sequence length="347" mass="38136">MPTTPRSRSQARTTRPWILPGMDFADSRRKPNFTGKIAVAAALTVMCIIVLKQSPGFSGTNVFSRHEVGVTHVLVTGGAGYIGSHATLRLLKDNYRVTIVDNLSRGNMGAVRVLQRLFPQPGRLQFIYDDLGDAKAVNKLFSENAFDAVMHFAAVAYVGESTMEPLRYYHNITSNTLTVLEAMAAHNVNTLIYSSTCATYGEPDTMPIVETTPQNPINPYGKAKKMAEDIILDFTKSKKSNIDVTDLVDAHVKALDKAEPGKVGIYNVGTGQGRSVKEFVEACKKATGASIKVDYLARRPGDYAEVYSDPSKIHRELNWTAQYTDLGQSLTQAWKWQKAHPKGYGSA</sequence>
<dbReference type="EMBL" id="CM029050">
    <property type="protein sequence ID" value="KAG2568824.1"/>
    <property type="molecule type" value="Genomic_DNA"/>
</dbReference>
<dbReference type="PANTHER" id="PTHR43725:SF53">
    <property type="entry name" value="UDP-ARABINOSE 4-EPIMERASE 1"/>
    <property type="match status" value="1"/>
</dbReference>
<dbReference type="PANTHER" id="PTHR43725">
    <property type="entry name" value="UDP-GLUCOSE 4-EPIMERASE"/>
    <property type="match status" value="1"/>
</dbReference>
<dbReference type="Proteomes" id="UP000823388">
    <property type="component" value="Chromosome 7N"/>
</dbReference>
<comment type="similarity">
    <text evidence="1">Belongs to the NAD(P)-dependent epimerase/dehydratase family.</text>
</comment>
<dbReference type="AlphaFoldDB" id="A0A8T0QF46"/>
<organism evidence="3 4">
    <name type="scientific">Panicum virgatum</name>
    <name type="common">Blackwell switchgrass</name>
    <dbReference type="NCBI Taxonomy" id="38727"/>
    <lineage>
        <taxon>Eukaryota</taxon>
        <taxon>Viridiplantae</taxon>
        <taxon>Streptophyta</taxon>
        <taxon>Embryophyta</taxon>
        <taxon>Tracheophyta</taxon>
        <taxon>Spermatophyta</taxon>
        <taxon>Magnoliopsida</taxon>
        <taxon>Liliopsida</taxon>
        <taxon>Poales</taxon>
        <taxon>Poaceae</taxon>
        <taxon>PACMAD clade</taxon>
        <taxon>Panicoideae</taxon>
        <taxon>Panicodae</taxon>
        <taxon>Paniceae</taxon>
        <taxon>Panicinae</taxon>
        <taxon>Panicum</taxon>
        <taxon>Panicum sect. Hiantes</taxon>
    </lineage>
</organism>
<feature type="domain" description="NAD(P)-binding" evidence="2">
    <location>
        <begin position="74"/>
        <end position="239"/>
    </location>
</feature>
<proteinExistence type="inferred from homology"/>
<comment type="caution">
    <text evidence="3">The sequence shown here is derived from an EMBL/GenBank/DDBJ whole genome shotgun (WGS) entry which is preliminary data.</text>
</comment>
<dbReference type="Pfam" id="PF16363">
    <property type="entry name" value="GDP_Man_Dehyd"/>
    <property type="match status" value="1"/>
</dbReference>
<keyword evidence="4" id="KW-1185">Reference proteome</keyword>
<gene>
    <name evidence="3" type="ORF">PVAP13_7NG394600</name>
</gene>
<evidence type="ECO:0000313" key="4">
    <source>
        <dbReference type="Proteomes" id="UP000823388"/>
    </source>
</evidence>
<protein>
    <recommendedName>
        <fullName evidence="2">NAD(P)-binding domain-containing protein</fullName>
    </recommendedName>
</protein>
<evidence type="ECO:0000313" key="3">
    <source>
        <dbReference type="EMBL" id="KAG2568824.1"/>
    </source>
</evidence>
<dbReference type="Gene3D" id="3.40.50.720">
    <property type="entry name" value="NAD(P)-binding Rossmann-like Domain"/>
    <property type="match status" value="2"/>
</dbReference>
<dbReference type="InterPro" id="IPR036291">
    <property type="entry name" value="NAD(P)-bd_dom_sf"/>
</dbReference>
<evidence type="ECO:0000259" key="2">
    <source>
        <dbReference type="Pfam" id="PF16363"/>
    </source>
</evidence>
<dbReference type="InterPro" id="IPR016040">
    <property type="entry name" value="NAD(P)-bd_dom"/>
</dbReference>